<dbReference type="OrthoDB" id="2593073at2759"/>
<dbReference type="GO" id="GO:0001228">
    <property type="term" value="F:DNA-binding transcription activator activity, RNA polymerase II-specific"/>
    <property type="evidence" value="ECO:0007669"/>
    <property type="project" value="TreeGrafter"/>
</dbReference>
<name>A0A8H8A1R2_9FUNG</name>
<reference evidence="6 7" key="1">
    <citation type="journal article" name="Sci. Rep.">
        <title>Genome-scale phylogenetic analyses confirm Olpidium as the closest living zoosporic fungus to the non-flagellated, terrestrial fungi.</title>
        <authorList>
            <person name="Chang Y."/>
            <person name="Rochon D."/>
            <person name="Sekimoto S."/>
            <person name="Wang Y."/>
            <person name="Chovatia M."/>
            <person name="Sandor L."/>
            <person name="Salamov A."/>
            <person name="Grigoriev I.V."/>
            <person name="Stajich J.E."/>
            <person name="Spatafora J.W."/>
        </authorList>
    </citation>
    <scope>NUCLEOTIDE SEQUENCE [LARGE SCALE GENOMIC DNA]</scope>
    <source>
        <strain evidence="6">S191</strain>
    </source>
</reference>
<feature type="region of interest" description="Disordered" evidence="4">
    <location>
        <begin position="1"/>
        <end position="26"/>
    </location>
</feature>
<evidence type="ECO:0000256" key="1">
    <source>
        <dbReference type="ARBA" id="ARBA00004123"/>
    </source>
</evidence>
<dbReference type="InterPro" id="IPR004827">
    <property type="entry name" value="bZIP"/>
</dbReference>
<dbReference type="AlphaFoldDB" id="A0A8H8A1R2"/>
<evidence type="ECO:0000313" key="7">
    <source>
        <dbReference type="Proteomes" id="UP000673691"/>
    </source>
</evidence>
<evidence type="ECO:0000256" key="2">
    <source>
        <dbReference type="ARBA" id="ARBA00023242"/>
    </source>
</evidence>
<evidence type="ECO:0000313" key="6">
    <source>
        <dbReference type="EMBL" id="KAG5463365.1"/>
    </source>
</evidence>
<proteinExistence type="predicted"/>
<dbReference type="InterPro" id="IPR050936">
    <property type="entry name" value="AP-1-like"/>
</dbReference>
<sequence>ASRPGITLARSGPAQKRKAQNRAAQRAFRERKENYIKGLEAGIRELQSRGRHRVQLLEEENIRLRVMVEKLASENVQLQESLATLPAAAPHGQSSFTSNSAASDAPTLSDFGGDGNGRESPAESSATCWSPEGPEVDFGASTMVADMLAPTVAFAGGISAAGSPASAPGAAENAARVPPLEDPLFGVRGPALTGAVSPSFDASLAAGADLCGLLYGAAADASNDGMVLCEAHERSAAAETAPDAGYAERLHLLSSSDMAAAAAAARASDLRVLEPAAKLCAKSLCPHDEAAVSASIAAGTLVTGEEAWGMIKRHHMIDGFGLDVLCSQLRSKTRFSYAGGPVCDAEEIKAFLERLDRGPDRNGGVYCGGLSTLASLGA</sequence>
<dbReference type="PANTHER" id="PTHR40621">
    <property type="entry name" value="TRANSCRIPTION FACTOR KAPC-RELATED"/>
    <property type="match status" value="1"/>
</dbReference>
<gene>
    <name evidence="6" type="ORF">BJ554DRAFT_8191</name>
</gene>
<protein>
    <recommendedName>
        <fullName evidence="5">BZIP domain-containing protein</fullName>
    </recommendedName>
</protein>
<evidence type="ECO:0000256" key="4">
    <source>
        <dbReference type="SAM" id="MobiDB-lite"/>
    </source>
</evidence>
<feature type="compositionally biased region" description="Polar residues" evidence="4">
    <location>
        <begin position="92"/>
        <end position="102"/>
    </location>
</feature>
<comment type="caution">
    <text evidence="6">The sequence shown here is derived from an EMBL/GenBank/DDBJ whole genome shotgun (WGS) entry which is preliminary data.</text>
</comment>
<dbReference type="GO" id="GO:0090575">
    <property type="term" value="C:RNA polymerase II transcription regulator complex"/>
    <property type="evidence" value="ECO:0007669"/>
    <property type="project" value="TreeGrafter"/>
</dbReference>
<dbReference type="SMART" id="SM00338">
    <property type="entry name" value="BRLZ"/>
    <property type="match status" value="1"/>
</dbReference>
<feature type="coiled-coil region" evidence="3">
    <location>
        <begin position="29"/>
        <end position="74"/>
    </location>
</feature>
<comment type="subcellular location">
    <subcellularLocation>
        <location evidence="1">Nucleus</location>
    </subcellularLocation>
</comment>
<keyword evidence="2" id="KW-0539">Nucleus</keyword>
<feature type="domain" description="BZIP" evidence="5">
    <location>
        <begin position="16"/>
        <end position="31"/>
    </location>
</feature>
<dbReference type="Gene3D" id="1.10.238.100">
    <property type="entry name" value="YAP1 redox domain. Chain B"/>
    <property type="match status" value="1"/>
</dbReference>
<feature type="non-terminal residue" evidence="6">
    <location>
        <position position="1"/>
    </location>
</feature>
<dbReference type="CDD" id="cd14688">
    <property type="entry name" value="bZIP_YAP"/>
    <property type="match status" value="1"/>
</dbReference>
<dbReference type="SUPFAM" id="SSF57959">
    <property type="entry name" value="Leucine zipper domain"/>
    <property type="match status" value="1"/>
</dbReference>
<accession>A0A8H8A1R2</accession>
<dbReference type="Gene3D" id="1.20.5.170">
    <property type="match status" value="1"/>
</dbReference>
<dbReference type="InterPro" id="IPR046347">
    <property type="entry name" value="bZIP_sf"/>
</dbReference>
<organism evidence="6 7">
    <name type="scientific">Olpidium bornovanus</name>
    <dbReference type="NCBI Taxonomy" id="278681"/>
    <lineage>
        <taxon>Eukaryota</taxon>
        <taxon>Fungi</taxon>
        <taxon>Fungi incertae sedis</taxon>
        <taxon>Olpidiomycota</taxon>
        <taxon>Olpidiomycotina</taxon>
        <taxon>Olpidiomycetes</taxon>
        <taxon>Olpidiales</taxon>
        <taxon>Olpidiaceae</taxon>
        <taxon>Olpidium</taxon>
    </lineage>
</organism>
<dbReference type="Proteomes" id="UP000673691">
    <property type="component" value="Unassembled WGS sequence"/>
</dbReference>
<dbReference type="GO" id="GO:0000976">
    <property type="term" value="F:transcription cis-regulatory region binding"/>
    <property type="evidence" value="ECO:0007669"/>
    <property type="project" value="InterPro"/>
</dbReference>
<dbReference type="PROSITE" id="PS00036">
    <property type="entry name" value="BZIP_BASIC"/>
    <property type="match status" value="1"/>
</dbReference>
<keyword evidence="3" id="KW-0175">Coiled coil</keyword>
<feature type="region of interest" description="Disordered" evidence="4">
    <location>
        <begin position="89"/>
        <end position="133"/>
    </location>
</feature>
<evidence type="ECO:0000256" key="3">
    <source>
        <dbReference type="SAM" id="Coils"/>
    </source>
</evidence>
<dbReference type="EMBL" id="JAEFCI010000717">
    <property type="protein sequence ID" value="KAG5463365.1"/>
    <property type="molecule type" value="Genomic_DNA"/>
</dbReference>
<keyword evidence="7" id="KW-1185">Reference proteome</keyword>
<dbReference type="PANTHER" id="PTHR40621:SF6">
    <property type="entry name" value="AP-1-LIKE TRANSCRIPTION FACTOR YAP1-RELATED"/>
    <property type="match status" value="1"/>
</dbReference>
<evidence type="ECO:0000259" key="5">
    <source>
        <dbReference type="PROSITE" id="PS00036"/>
    </source>
</evidence>